<dbReference type="InParanoid" id="A0A067Q8Z3"/>
<protein>
    <recommendedName>
        <fullName evidence="4">CCHC-type domain-containing protein</fullName>
    </recommendedName>
</protein>
<keyword evidence="2" id="KW-0863">Zinc-finger</keyword>
<sequence>NVPMGPVAPQTRFVPRSTPLRQGGGEMQCYACNEMGHMMSGCGKLNELLTQGLAHRDGGGRVVLADGSRIRKGEGETLVVAIERSVPQTNLITCEMESSRKEMALTNVVEIWDDEKADVFPVERVERKSANRRREVMEGVYMPPKPDWARKIDKGKGRETETRISPSNPPPAPPAVVITTPIDIHPQPAFNSEDSDTVMED</sequence>
<dbReference type="InterPro" id="IPR036875">
    <property type="entry name" value="Znf_CCHC_sf"/>
</dbReference>
<dbReference type="PROSITE" id="PS50158">
    <property type="entry name" value="ZF_CCHC"/>
    <property type="match status" value="1"/>
</dbReference>
<feature type="domain" description="CCHC-type" evidence="4">
    <location>
        <begin position="29"/>
        <end position="42"/>
    </location>
</feature>
<dbReference type="SUPFAM" id="SSF57756">
    <property type="entry name" value="Retrovirus zinc finger-like domains"/>
    <property type="match status" value="1"/>
</dbReference>
<dbReference type="EMBL" id="KL197711">
    <property type="protein sequence ID" value="KDQ62655.1"/>
    <property type="molecule type" value="Genomic_DNA"/>
</dbReference>
<accession>A0A067Q8Z3</accession>
<evidence type="ECO:0000259" key="4">
    <source>
        <dbReference type="PROSITE" id="PS50158"/>
    </source>
</evidence>
<evidence type="ECO:0000256" key="2">
    <source>
        <dbReference type="PROSITE-ProRule" id="PRU00047"/>
    </source>
</evidence>
<keyword evidence="6" id="KW-1185">Reference proteome</keyword>
<organism evidence="5 6">
    <name type="scientific">Jaapia argillacea MUCL 33604</name>
    <dbReference type="NCBI Taxonomy" id="933084"/>
    <lineage>
        <taxon>Eukaryota</taxon>
        <taxon>Fungi</taxon>
        <taxon>Dikarya</taxon>
        <taxon>Basidiomycota</taxon>
        <taxon>Agaricomycotina</taxon>
        <taxon>Agaricomycetes</taxon>
        <taxon>Agaricomycetidae</taxon>
        <taxon>Jaapiales</taxon>
        <taxon>Jaapiaceae</taxon>
        <taxon>Jaapia</taxon>
    </lineage>
</organism>
<evidence type="ECO:0000256" key="1">
    <source>
        <dbReference type="ARBA" id="ARBA00022664"/>
    </source>
</evidence>
<feature type="non-terminal residue" evidence="5">
    <location>
        <position position="201"/>
    </location>
</feature>
<dbReference type="AlphaFoldDB" id="A0A067Q8Z3"/>
<keyword evidence="1" id="KW-0507">mRNA processing</keyword>
<reference evidence="6" key="1">
    <citation type="journal article" date="2014" name="Proc. Natl. Acad. Sci. U.S.A.">
        <title>Extensive sampling of basidiomycete genomes demonstrates inadequacy of the white-rot/brown-rot paradigm for wood decay fungi.</title>
        <authorList>
            <person name="Riley R."/>
            <person name="Salamov A.A."/>
            <person name="Brown D.W."/>
            <person name="Nagy L.G."/>
            <person name="Floudas D."/>
            <person name="Held B.W."/>
            <person name="Levasseur A."/>
            <person name="Lombard V."/>
            <person name="Morin E."/>
            <person name="Otillar R."/>
            <person name="Lindquist E.A."/>
            <person name="Sun H."/>
            <person name="LaButti K.M."/>
            <person name="Schmutz J."/>
            <person name="Jabbour D."/>
            <person name="Luo H."/>
            <person name="Baker S.E."/>
            <person name="Pisabarro A.G."/>
            <person name="Walton J.D."/>
            <person name="Blanchette R.A."/>
            <person name="Henrissat B."/>
            <person name="Martin F."/>
            <person name="Cullen D."/>
            <person name="Hibbett D.S."/>
            <person name="Grigoriev I.V."/>
        </authorList>
    </citation>
    <scope>NUCLEOTIDE SEQUENCE [LARGE SCALE GENOMIC DNA]</scope>
    <source>
        <strain evidence="6">MUCL 33604</strain>
    </source>
</reference>
<proteinExistence type="predicted"/>
<dbReference type="HOGENOM" id="CLU_1363265_0_0_1"/>
<keyword evidence="2" id="KW-0862">Zinc</keyword>
<feature type="compositionally biased region" description="Basic and acidic residues" evidence="3">
    <location>
        <begin position="147"/>
        <end position="162"/>
    </location>
</feature>
<dbReference type="Proteomes" id="UP000027265">
    <property type="component" value="Unassembled WGS sequence"/>
</dbReference>
<dbReference type="GO" id="GO:0008270">
    <property type="term" value="F:zinc ion binding"/>
    <property type="evidence" value="ECO:0007669"/>
    <property type="project" value="UniProtKB-KW"/>
</dbReference>
<evidence type="ECO:0000256" key="3">
    <source>
        <dbReference type="SAM" id="MobiDB-lite"/>
    </source>
</evidence>
<gene>
    <name evidence="5" type="ORF">JAAARDRAFT_111832</name>
</gene>
<keyword evidence="2" id="KW-0479">Metal-binding</keyword>
<dbReference type="InterPro" id="IPR001878">
    <property type="entry name" value="Znf_CCHC"/>
</dbReference>
<evidence type="ECO:0000313" key="5">
    <source>
        <dbReference type="EMBL" id="KDQ62655.1"/>
    </source>
</evidence>
<feature type="region of interest" description="Disordered" evidence="3">
    <location>
        <begin position="1"/>
        <end position="20"/>
    </location>
</feature>
<dbReference type="OrthoDB" id="2749819at2759"/>
<dbReference type="GO" id="GO:0006397">
    <property type="term" value="P:mRNA processing"/>
    <property type="evidence" value="ECO:0007669"/>
    <property type="project" value="UniProtKB-KW"/>
</dbReference>
<feature type="region of interest" description="Disordered" evidence="3">
    <location>
        <begin position="145"/>
        <end position="201"/>
    </location>
</feature>
<dbReference type="STRING" id="933084.A0A067Q8Z3"/>
<evidence type="ECO:0000313" key="6">
    <source>
        <dbReference type="Proteomes" id="UP000027265"/>
    </source>
</evidence>
<feature type="non-terminal residue" evidence="5">
    <location>
        <position position="1"/>
    </location>
</feature>
<dbReference type="GO" id="GO:0003676">
    <property type="term" value="F:nucleic acid binding"/>
    <property type="evidence" value="ECO:0007669"/>
    <property type="project" value="InterPro"/>
</dbReference>
<name>A0A067Q8Z3_9AGAM</name>